<dbReference type="InterPro" id="IPR006913">
    <property type="entry name" value="CENP-V/GFA"/>
</dbReference>
<evidence type="ECO:0000256" key="3">
    <source>
        <dbReference type="ARBA" id="ARBA00022833"/>
    </source>
</evidence>
<dbReference type="RefSeq" id="WP_131178415.1">
    <property type="nucleotide sequence ID" value="NZ_QJUI01000002.1"/>
</dbReference>
<dbReference type="OrthoDB" id="4188830at2"/>
<evidence type="ECO:0000256" key="4">
    <source>
        <dbReference type="ARBA" id="ARBA00023239"/>
    </source>
</evidence>
<evidence type="ECO:0000259" key="5">
    <source>
        <dbReference type="PROSITE" id="PS51891"/>
    </source>
</evidence>
<comment type="caution">
    <text evidence="6">The sequence shown here is derived from an EMBL/GenBank/DDBJ whole genome shotgun (WGS) entry which is preliminary data.</text>
</comment>
<dbReference type="InterPro" id="IPR011057">
    <property type="entry name" value="Mss4-like_sf"/>
</dbReference>
<keyword evidence="4" id="KW-0456">Lyase</keyword>
<evidence type="ECO:0000313" key="7">
    <source>
        <dbReference type="Proteomes" id="UP000292302"/>
    </source>
</evidence>
<dbReference type="SUPFAM" id="SSF51316">
    <property type="entry name" value="Mss4-like"/>
    <property type="match status" value="1"/>
</dbReference>
<accession>A0A4Q9QS56</accession>
<proteinExistence type="inferred from homology"/>
<sequence length="138" mass="15091">MADLEKHGSCLCGAITLTLHLAEPTISACHCATCRKWGGGPLLVAEGEDAHFTGEQHLRVYASSDWAERGFCGECGSHLFYRLKSGGLYAVPVGVLDGDETWHFESQIFIDAKPGYYCFANQTRELTGEQVFAEFGQP</sequence>
<dbReference type="AlphaFoldDB" id="A0A4Q9QS56"/>
<name>A0A4Q9QS56_9GAMM</name>
<organism evidence="6 7">
    <name type="scientific">Phytopseudomonas daroniae</name>
    <dbReference type="NCBI Taxonomy" id="2487519"/>
    <lineage>
        <taxon>Bacteria</taxon>
        <taxon>Pseudomonadati</taxon>
        <taxon>Pseudomonadota</taxon>
        <taxon>Gammaproteobacteria</taxon>
        <taxon>Pseudomonadales</taxon>
        <taxon>Pseudomonadaceae</taxon>
        <taxon>Phytopseudomonas</taxon>
    </lineage>
</organism>
<dbReference type="GO" id="GO:0016846">
    <property type="term" value="F:carbon-sulfur lyase activity"/>
    <property type="evidence" value="ECO:0007669"/>
    <property type="project" value="InterPro"/>
</dbReference>
<dbReference type="PROSITE" id="PS51891">
    <property type="entry name" value="CENP_V_GFA"/>
    <property type="match status" value="1"/>
</dbReference>
<gene>
    <name evidence="6" type="ORF">DNK06_02175</name>
</gene>
<evidence type="ECO:0000256" key="1">
    <source>
        <dbReference type="ARBA" id="ARBA00005495"/>
    </source>
</evidence>
<dbReference type="PANTHER" id="PTHR33337">
    <property type="entry name" value="GFA DOMAIN-CONTAINING PROTEIN"/>
    <property type="match status" value="1"/>
</dbReference>
<evidence type="ECO:0000256" key="2">
    <source>
        <dbReference type="ARBA" id="ARBA00022723"/>
    </source>
</evidence>
<keyword evidence="7" id="KW-1185">Reference proteome</keyword>
<dbReference type="EMBL" id="QJUI01000002">
    <property type="protein sequence ID" value="TBU83271.1"/>
    <property type="molecule type" value="Genomic_DNA"/>
</dbReference>
<dbReference type="Gene3D" id="3.90.1590.10">
    <property type="entry name" value="glutathione-dependent formaldehyde- activating enzyme (gfa)"/>
    <property type="match status" value="1"/>
</dbReference>
<comment type="similarity">
    <text evidence="1">Belongs to the Gfa family.</text>
</comment>
<keyword evidence="3" id="KW-0862">Zinc</keyword>
<keyword evidence="2" id="KW-0479">Metal-binding</keyword>
<dbReference type="Proteomes" id="UP000292302">
    <property type="component" value="Unassembled WGS sequence"/>
</dbReference>
<reference evidence="6 7" key="1">
    <citation type="submission" date="2018-06" db="EMBL/GenBank/DDBJ databases">
        <title>Three novel Pseudomonas species isolated from symptomatic oak.</title>
        <authorList>
            <person name="Bueno-Gonzalez V."/>
            <person name="Brady C."/>
        </authorList>
    </citation>
    <scope>NUCLEOTIDE SEQUENCE [LARGE SCALE GENOMIC DNA]</scope>
    <source>
        <strain evidence="6 7">P9A</strain>
    </source>
</reference>
<dbReference type="Pfam" id="PF04828">
    <property type="entry name" value="GFA"/>
    <property type="match status" value="1"/>
</dbReference>
<feature type="domain" description="CENP-V/GFA" evidence="5">
    <location>
        <begin position="6"/>
        <end position="103"/>
    </location>
</feature>
<evidence type="ECO:0000313" key="6">
    <source>
        <dbReference type="EMBL" id="TBU83271.1"/>
    </source>
</evidence>
<dbReference type="GO" id="GO:0046872">
    <property type="term" value="F:metal ion binding"/>
    <property type="evidence" value="ECO:0007669"/>
    <property type="project" value="UniProtKB-KW"/>
</dbReference>
<protein>
    <submittedName>
        <fullName evidence="6">Aldehyde-activating protein</fullName>
    </submittedName>
</protein>
<dbReference type="PANTHER" id="PTHR33337:SF40">
    <property type="entry name" value="CENP-V_GFA DOMAIN-CONTAINING PROTEIN-RELATED"/>
    <property type="match status" value="1"/>
</dbReference>